<reference evidence="1 2" key="1">
    <citation type="submission" date="2013-12" db="EMBL/GenBank/DDBJ databases">
        <title>NBRP : Genome information of microbial organism related human and environment.</title>
        <authorList>
            <person name="Hattori M."/>
            <person name="Oshima K."/>
            <person name="Inaba H."/>
            <person name="Suda W."/>
            <person name="Sakamoto M."/>
            <person name="Iino T."/>
            <person name="Kitahara M."/>
            <person name="Oshida Y."/>
            <person name="Iida T."/>
            <person name="Kudo T."/>
            <person name="Itoh T."/>
            <person name="Ahmed I."/>
            <person name="Ohkuma M."/>
        </authorList>
    </citation>
    <scope>NUCLEOTIDE SEQUENCE [LARGE SCALE GENOMIC DNA]</scope>
    <source>
        <strain evidence="1 2">JCM 21738</strain>
    </source>
</reference>
<name>W4RRN9_9BACI</name>
<evidence type="ECO:0000313" key="2">
    <source>
        <dbReference type="Proteomes" id="UP000018949"/>
    </source>
</evidence>
<accession>W4RRN9</accession>
<keyword evidence="2" id="KW-1185">Reference proteome</keyword>
<gene>
    <name evidence="1" type="ORF">JCM21738_3179</name>
</gene>
<evidence type="ECO:0000313" key="1">
    <source>
        <dbReference type="EMBL" id="GAE46289.1"/>
    </source>
</evidence>
<organism evidence="1 2">
    <name type="scientific">Mesobacillus boroniphilus JCM 21738</name>
    <dbReference type="NCBI Taxonomy" id="1294265"/>
    <lineage>
        <taxon>Bacteria</taxon>
        <taxon>Bacillati</taxon>
        <taxon>Bacillota</taxon>
        <taxon>Bacilli</taxon>
        <taxon>Bacillales</taxon>
        <taxon>Bacillaceae</taxon>
        <taxon>Mesobacillus</taxon>
    </lineage>
</organism>
<dbReference type="InterPro" id="IPR008863">
    <property type="entry name" value="Toxic_anion-R_TelA"/>
</dbReference>
<proteinExistence type="predicted"/>
<dbReference type="Proteomes" id="UP000018949">
    <property type="component" value="Unassembled WGS sequence"/>
</dbReference>
<protein>
    <submittedName>
        <fullName evidence="1">Toxic anion resistance protein TelA</fullName>
    </submittedName>
</protein>
<dbReference type="AlphaFoldDB" id="W4RRN9"/>
<dbReference type="EMBL" id="BAUW01000040">
    <property type="protein sequence ID" value="GAE46289.1"/>
    <property type="molecule type" value="Genomic_DNA"/>
</dbReference>
<dbReference type="eggNOG" id="COG3853">
    <property type="taxonomic scope" value="Bacteria"/>
</dbReference>
<sequence length="81" mass="8631">MVAESMKELDRRTNEVMIRNAKNIAGQSVDIARLSGTTGIKIETIEECLHLTSLGGPKRLEGLGAGAENDFTGRPSSACRG</sequence>
<comment type="caution">
    <text evidence="1">The sequence shown here is derived from an EMBL/GenBank/DDBJ whole genome shotgun (WGS) entry which is preliminary data.</text>
</comment>
<dbReference type="Pfam" id="PF05816">
    <property type="entry name" value="TelA"/>
    <property type="match status" value="1"/>
</dbReference>